<evidence type="ECO:0000313" key="2">
    <source>
        <dbReference type="EMBL" id="QIB68530.1"/>
    </source>
</evidence>
<evidence type="ECO:0000313" key="3">
    <source>
        <dbReference type="Proteomes" id="UP000466848"/>
    </source>
</evidence>
<feature type="chain" id="PRO_5038898253" evidence="1">
    <location>
        <begin position="34"/>
        <end position="371"/>
    </location>
</feature>
<reference evidence="2 3" key="1">
    <citation type="submission" date="2020-02" db="EMBL/GenBank/DDBJ databases">
        <authorList>
            <person name="Kim Y.B."/>
            <person name="Roh S.W."/>
        </authorList>
    </citation>
    <scope>NUCLEOTIDE SEQUENCE [LARGE SCALE GENOMIC DNA]</scope>
    <source>
        <strain evidence="2 3">DSM 103574</strain>
    </source>
</reference>
<proteinExistence type="predicted"/>
<organism evidence="2 3">
    <name type="scientific">Aminipila butyrica</name>
    <dbReference type="NCBI Taxonomy" id="433296"/>
    <lineage>
        <taxon>Bacteria</taxon>
        <taxon>Bacillati</taxon>
        <taxon>Bacillota</taxon>
        <taxon>Clostridia</taxon>
        <taxon>Peptostreptococcales</taxon>
        <taxon>Anaerovoracaceae</taxon>
        <taxon>Aminipila</taxon>
    </lineage>
</organism>
<keyword evidence="1" id="KW-0732">Signal</keyword>
<evidence type="ECO:0000256" key="1">
    <source>
        <dbReference type="SAM" id="SignalP"/>
    </source>
</evidence>
<dbReference type="AlphaFoldDB" id="A0A858BUA9"/>
<keyword evidence="3" id="KW-1185">Reference proteome</keyword>
<dbReference type="EMBL" id="CP048649">
    <property type="protein sequence ID" value="QIB68530.1"/>
    <property type="molecule type" value="Genomic_DNA"/>
</dbReference>
<protein>
    <submittedName>
        <fullName evidence="2">Uncharacterized protein</fullName>
    </submittedName>
</protein>
<dbReference type="KEGG" id="abut:Ami103574_03985"/>
<accession>A0A858BUA9</accession>
<sequence>MKRLKFKGRKHAVTAICLLVGMFVLTSAVYANYDDARGYTNYKDAVKDLAFYEDNFAGNMKMDIAVDGETYASMKGDFKIDGKDYFWSTSSEEAGESDSKFENTTTVRDGVSYYYLPESNSYRVTEEEGNFRVDTSDPTVKKSIRFAELFADAMVGNLKNNFVLESKEGDERHYSVDVSGNQIPEVINAGISLMFTTVNNQSMTEDPYQITFEDYQKSLAAYYKEQTGEEMTQAAYDQWDSKIEKIDTDFYDKYSKILDAKGGGIVYVKIDGSYELYKTYDAYYKAVDENSLNERDMMRMLGDDPYIDSASCDFTLDKSGKLTENIMKVSMTGVDSKGKTHTITLTFSAEITDYGNAQVEPFDPTGKTKMN</sequence>
<name>A0A858BUA9_9FIRM</name>
<dbReference type="Proteomes" id="UP000466848">
    <property type="component" value="Chromosome"/>
</dbReference>
<dbReference type="RefSeq" id="WP_163065393.1">
    <property type="nucleotide sequence ID" value="NZ_CP048649.1"/>
</dbReference>
<gene>
    <name evidence="2" type="ORF">Ami103574_03985</name>
</gene>
<feature type="signal peptide" evidence="1">
    <location>
        <begin position="1"/>
        <end position="33"/>
    </location>
</feature>